<feature type="compositionally biased region" description="Basic and acidic residues" evidence="1">
    <location>
        <begin position="1"/>
        <end position="12"/>
    </location>
</feature>
<reference evidence="2" key="2">
    <citation type="journal article" date="2015" name="Fish Shellfish Immunol.">
        <title>Early steps in the European eel (Anguilla anguilla)-Vibrio vulnificus interaction in the gills: Role of the RtxA13 toxin.</title>
        <authorList>
            <person name="Callol A."/>
            <person name="Pajuelo D."/>
            <person name="Ebbesson L."/>
            <person name="Teles M."/>
            <person name="MacKenzie S."/>
            <person name="Amaro C."/>
        </authorList>
    </citation>
    <scope>NUCLEOTIDE SEQUENCE</scope>
</reference>
<organism evidence="2">
    <name type="scientific">Anguilla anguilla</name>
    <name type="common">European freshwater eel</name>
    <name type="synonym">Muraena anguilla</name>
    <dbReference type="NCBI Taxonomy" id="7936"/>
    <lineage>
        <taxon>Eukaryota</taxon>
        <taxon>Metazoa</taxon>
        <taxon>Chordata</taxon>
        <taxon>Craniata</taxon>
        <taxon>Vertebrata</taxon>
        <taxon>Euteleostomi</taxon>
        <taxon>Actinopterygii</taxon>
        <taxon>Neopterygii</taxon>
        <taxon>Teleostei</taxon>
        <taxon>Anguilliformes</taxon>
        <taxon>Anguillidae</taxon>
        <taxon>Anguilla</taxon>
    </lineage>
</organism>
<protein>
    <submittedName>
        <fullName evidence="2">Uncharacterized protein</fullName>
    </submittedName>
</protein>
<dbReference type="AlphaFoldDB" id="A0A0E9TII4"/>
<sequence>MHGSHFGRERTIFSRHFHPVPTCRPQQHKGRPIMLTEALASSGKWQTV</sequence>
<name>A0A0E9TII4_ANGAN</name>
<dbReference type="EMBL" id="GBXM01056039">
    <property type="protein sequence ID" value="JAH52538.1"/>
    <property type="molecule type" value="Transcribed_RNA"/>
</dbReference>
<evidence type="ECO:0000313" key="2">
    <source>
        <dbReference type="EMBL" id="JAH52538.1"/>
    </source>
</evidence>
<proteinExistence type="predicted"/>
<evidence type="ECO:0000256" key="1">
    <source>
        <dbReference type="SAM" id="MobiDB-lite"/>
    </source>
</evidence>
<reference evidence="2" key="1">
    <citation type="submission" date="2014-11" db="EMBL/GenBank/DDBJ databases">
        <authorList>
            <person name="Amaro Gonzalez C."/>
        </authorList>
    </citation>
    <scope>NUCLEOTIDE SEQUENCE</scope>
</reference>
<accession>A0A0E9TII4</accession>
<feature type="region of interest" description="Disordered" evidence="1">
    <location>
        <begin position="1"/>
        <end position="30"/>
    </location>
</feature>